<protein>
    <submittedName>
        <fullName evidence="1">Uncharacterized protein</fullName>
    </submittedName>
</protein>
<evidence type="ECO:0000313" key="1">
    <source>
        <dbReference type="EMBL" id="MDZ5757053.1"/>
    </source>
</evidence>
<dbReference type="Proteomes" id="UP001290462">
    <property type="component" value="Unassembled WGS sequence"/>
</dbReference>
<dbReference type="RefSeq" id="WP_155520290.1">
    <property type="nucleotide sequence ID" value="NZ_CAJGUR010000016.1"/>
</dbReference>
<dbReference type="AlphaFoldDB" id="A0AAW9JNJ7"/>
<gene>
    <name evidence="1" type="ORF">RAK27_00090</name>
</gene>
<sequence>MSKAEKSMANFTILFVTFCHSVIFNPVLTRVESAHNWNYQLKNKLPACLSYTY</sequence>
<dbReference type="EMBL" id="JAVBVO010000001">
    <property type="protein sequence ID" value="MDZ5757053.1"/>
    <property type="molecule type" value="Genomic_DNA"/>
</dbReference>
<proteinExistence type="predicted"/>
<accession>A0AAW9JNJ7</accession>
<evidence type="ECO:0000313" key="2">
    <source>
        <dbReference type="Proteomes" id="UP001290462"/>
    </source>
</evidence>
<organism evidence="1 2">
    <name type="scientific">Carnobacterium maltaromaticum</name>
    <name type="common">Carnobacterium piscicola</name>
    <dbReference type="NCBI Taxonomy" id="2751"/>
    <lineage>
        <taxon>Bacteria</taxon>
        <taxon>Bacillati</taxon>
        <taxon>Bacillota</taxon>
        <taxon>Bacilli</taxon>
        <taxon>Lactobacillales</taxon>
        <taxon>Carnobacteriaceae</taxon>
        <taxon>Carnobacterium</taxon>
    </lineage>
</organism>
<comment type="caution">
    <text evidence="1">The sequence shown here is derived from an EMBL/GenBank/DDBJ whole genome shotgun (WGS) entry which is preliminary data.</text>
</comment>
<name>A0AAW9JNJ7_CARML</name>
<dbReference type="GeneID" id="83606662"/>
<reference evidence="1" key="1">
    <citation type="submission" date="2023-08" db="EMBL/GenBank/DDBJ databases">
        <title>Genomic characterization of piscicolin 126 produced by Carnobacterium maltaromaticum CM22 strain isolated from salmon (Salmo salar).</title>
        <authorList>
            <person name="Gonzalez-Gragera E."/>
            <person name="Garcia-Lopez J.D."/>
            <person name="Teso-Perez C."/>
            <person name="Gimenez-Hernandez I."/>
            <person name="Peralta-Sanchez J.M."/>
            <person name="Valdivia E."/>
            <person name="Montalban-Lopez M."/>
            <person name="Martin-Platero A.M."/>
            <person name="Banos A."/>
            <person name="Martinez-Bueno M."/>
        </authorList>
    </citation>
    <scope>NUCLEOTIDE SEQUENCE</scope>
    <source>
        <strain evidence="1">CM22</strain>
    </source>
</reference>